<keyword evidence="2" id="KW-1134">Transmembrane beta strand</keyword>
<accession>A4C1A9</accession>
<dbReference type="Gene3D" id="1.20.1600.10">
    <property type="entry name" value="Outer membrane efflux proteins (OEP)"/>
    <property type="match status" value="1"/>
</dbReference>
<keyword evidence="7" id="KW-1185">Reference proteome</keyword>
<evidence type="ECO:0000313" key="7">
    <source>
        <dbReference type="Proteomes" id="UP000003053"/>
    </source>
</evidence>
<protein>
    <recommendedName>
        <fullName evidence="8">Outer membrane efflux protein</fullName>
    </recommendedName>
</protein>
<evidence type="ECO:0000256" key="4">
    <source>
        <dbReference type="ARBA" id="ARBA00023136"/>
    </source>
</evidence>
<dbReference type="SUPFAM" id="SSF56954">
    <property type="entry name" value="Outer membrane efflux proteins (OEP)"/>
    <property type="match status" value="1"/>
</dbReference>
<name>A4C1A9_9FLAO</name>
<dbReference type="PANTHER" id="PTHR30026:SF20">
    <property type="entry name" value="OUTER MEMBRANE PROTEIN TOLC"/>
    <property type="match status" value="1"/>
</dbReference>
<keyword evidence="3" id="KW-0812">Transmembrane</keyword>
<gene>
    <name evidence="6" type="ORF">PI23P_11282</name>
</gene>
<keyword evidence="5" id="KW-0998">Cell outer membrane</keyword>
<keyword evidence="4" id="KW-0472">Membrane</keyword>
<dbReference type="HOGENOM" id="CLU_030568_2_0_10"/>
<dbReference type="STRING" id="313594.PI23P_11282"/>
<dbReference type="GO" id="GO:0009279">
    <property type="term" value="C:cell outer membrane"/>
    <property type="evidence" value="ECO:0007669"/>
    <property type="project" value="UniProtKB-SubCell"/>
</dbReference>
<evidence type="ECO:0000256" key="1">
    <source>
        <dbReference type="ARBA" id="ARBA00004442"/>
    </source>
</evidence>
<dbReference type="RefSeq" id="WP_004570872.1">
    <property type="nucleotide sequence ID" value="NZ_CH724148.1"/>
</dbReference>
<dbReference type="AlphaFoldDB" id="A4C1A9"/>
<dbReference type="Proteomes" id="UP000003053">
    <property type="component" value="Unassembled WGS sequence"/>
</dbReference>
<dbReference type="GO" id="GO:0015288">
    <property type="term" value="F:porin activity"/>
    <property type="evidence" value="ECO:0007669"/>
    <property type="project" value="TreeGrafter"/>
</dbReference>
<comment type="subcellular location">
    <subcellularLocation>
        <location evidence="1">Cell outer membrane</location>
    </subcellularLocation>
</comment>
<dbReference type="eggNOG" id="COG1538">
    <property type="taxonomic scope" value="Bacteria"/>
</dbReference>
<dbReference type="GO" id="GO:0015562">
    <property type="term" value="F:efflux transmembrane transporter activity"/>
    <property type="evidence" value="ECO:0007669"/>
    <property type="project" value="InterPro"/>
</dbReference>
<dbReference type="GO" id="GO:1990281">
    <property type="term" value="C:efflux pump complex"/>
    <property type="evidence" value="ECO:0007669"/>
    <property type="project" value="TreeGrafter"/>
</dbReference>
<dbReference type="PANTHER" id="PTHR30026">
    <property type="entry name" value="OUTER MEMBRANE PROTEIN TOLC"/>
    <property type="match status" value="1"/>
</dbReference>
<reference evidence="6 7" key="1">
    <citation type="submission" date="2006-02" db="EMBL/GenBank/DDBJ databases">
        <authorList>
            <person name="Murray A."/>
            <person name="Staley J."/>
            <person name="Ferriera S."/>
            <person name="Johnson J."/>
            <person name="Kravitz S."/>
            <person name="Halpern A."/>
            <person name="Remington K."/>
            <person name="Beeson K."/>
            <person name="Tran B."/>
            <person name="Rogers Y.-H."/>
            <person name="Friedman R."/>
            <person name="Venter J.C."/>
        </authorList>
    </citation>
    <scope>NUCLEOTIDE SEQUENCE [LARGE SCALE GENOMIC DNA]</scope>
    <source>
        <strain evidence="6 7">23-P</strain>
    </source>
</reference>
<evidence type="ECO:0000256" key="3">
    <source>
        <dbReference type="ARBA" id="ARBA00022692"/>
    </source>
</evidence>
<evidence type="ECO:0000256" key="5">
    <source>
        <dbReference type="ARBA" id="ARBA00023237"/>
    </source>
</evidence>
<dbReference type="OrthoDB" id="581172at2"/>
<comment type="caution">
    <text evidence="6">The sequence shown here is derived from an EMBL/GenBank/DDBJ whole genome shotgun (WGS) entry which is preliminary data.</text>
</comment>
<dbReference type="EMBL" id="AAOG01000003">
    <property type="protein sequence ID" value="EAR11912.1"/>
    <property type="molecule type" value="Genomic_DNA"/>
</dbReference>
<dbReference type="InterPro" id="IPR051906">
    <property type="entry name" value="TolC-like"/>
</dbReference>
<evidence type="ECO:0000256" key="2">
    <source>
        <dbReference type="ARBA" id="ARBA00022452"/>
    </source>
</evidence>
<evidence type="ECO:0008006" key="8">
    <source>
        <dbReference type="Google" id="ProtNLM"/>
    </source>
</evidence>
<organism evidence="6 7">
    <name type="scientific">Polaribacter irgensii 23-P</name>
    <dbReference type="NCBI Taxonomy" id="313594"/>
    <lineage>
        <taxon>Bacteria</taxon>
        <taxon>Pseudomonadati</taxon>
        <taxon>Bacteroidota</taxon>
        <taxon>Flavobacteriia</taxon>
        <taxon>Flavobacteriales</taxon>
        <taxon>Flavobacteriaceae</taxon>
    </lineage>
</organism>
<evidence type="ECO:0000313" key="6">
    <source>
        <dbReference type="EMBL" id="EAR11912.1"/>
    </source>
</evidence>
<proteinExistence type="predicted"/>
<sequence>MPSTMTLSEYLGYVKSYHPIVKQANLVLNTSEAKLLKARGAFDPEIKVDFDEKQFKAQEYYHKLNATFKIPTWYGVAFKANFEQNEGLFLNPIDKVPTDGLYSAGVAVSLAKGMFTNKRMTALKQAKLFLNQAKEDQQLLVNSILYEASLSYFNWLQSYNEKQVYIAFLNNAGIRFESTKRAFQEGEKPAIDTLEAGITLNSRKLKLEKANIKLIKSSLELSTYLWLNENTPIDLKENILPDIETMNTVDNAFNIPLFNAERFDIEQHPKIRSLGFNIESLAAEERLKINNLLPKIDLQYNFLSQNATPQNSFNPENYKAGISFSMPIFIRKERGDLKVAKLKVRDKQLENQLEKVVIKNKISAIQQELTSYILQNNFTFQIVRDYAVLLSAEERKFFLGESSLFLVNFREQKYIDSKLKAIRLENDLFRAKARLFKEAVISIN</sequence>